<dbReference type="AlphaFoldDB" id="A0A5E8H740"/>
<sequence length="132" mass="14397">MSAVASRCSIHQTAKEHFEPLLQAGNVVVRGRRAILILVIQELADIRGKTLLSDVETRVYRESGLADCDPTDSIDGEEPSVYFSWLFGGAVDALTVSGICTVTENSHNVQSIQLNRVLSDFIDNGTDLSFLT</sequence>
<reference evidence="1 2" key="2">
    <citation type="submission" date="2013-04" db="EMBL/GenBank/DDBJ databases">
        <authorList>
            <person name="Fiebig A."/>
            <person name="Pradella S."/>
            <person name="Wagner-Doebler I."/>
        </authorList>
    </citation>
    <scope>NUCLEOTIDE SEQUENCE [LARGE SCALE GENOMIC DNA]</scope>
    <source>
        <strain evidence="2">DSM 17067 / NCIMB 14079 / DFL-11</strain>
    </source>
</reference>
<gene>
    <name evidence="1" type="ORF">SADFL11_5192</name>
</gene>
<proteinExistence type="predicted"/>
<evidence type="ECO:0000313" key="2">
    <source>
        <dbReference type="Proteomes" id="UP000004703"/>
    </source>
</evidence>
<protein>
    <submittedName>
        <fullName evidence="1">Uncharacterized protein</fullName>
    </submittedName>
</protein>
<evidence type="ECO:0000313" key="1">
    <source>
        <dbReference type="EMBL" id="EEE47902.1"/>
    </source>
</evidence>
<dbReference type="Proteomes" id="UP000004703">
    <property type="component" value="Chromosome"/>
</dbReference>
<accession>A0A5E8H740</accession>
<reference evidence="1 2" key="1">
    <citation type="submission" date="2008-01" db="EMBL/GenBank/DDBJ databases">
        <authorList>
            <person name="Wagner-Dobler I."/>
            <person name="Ferriera S."/>
            <person name="Johnson J."/>
            <person name="Kravitz S."/>
            <person name="Beeson K."/>
            <person name="Sutton G."/>
            <person name="Rogers Y.-H."/>
            <person name="Friedman R."/>
            <person name="Frazier M."/>
            <person name="Venter J.C."/>
        </authorList>
    </citation>
    <scope>NUCLEOTIDE SEQUENCE [LARGE SCALE GENOMIC DNA]</scope>
    <source>
        <strain evidence="2">DSM 17067 / NCIMB 14079 / DFL-11</strain>
    </source>
</reference>
<organism evidence="1 2">
    <name type="scientific">Roseibium alexandrii (strain DSM 17067 / NCIMB 14079 / DFL-11)</name>
    <name type="common">Labrenzia alexandrii</name>
    <dbReference type="NCBI Taxonomy" id="244592"/>
    <lineage>
        <taxon>Bacteria</taxon>
        <taxon>Pseudomonadati</taxon>
        <taxon>Pseudomonadota</taxon>
        <taxon>Alphaproteobacteria</taxon>
        <taxon>Hyphomicrobiales</taxon>
        <taxon>Stappiaceae</taxon>
        <taxon>Roseibium</taxon>
    </lineage>
</organism>
<dbReference type="EMBL" id="ACCU02000004">
    <property type="protein sequence ID" value="EEE47902.1"/>
    <property type="molecule type" value="Genomic_DNA"/>
</dbReference>
<name>A0A5E8H740_ROSAD</name>
<dbReference type="RefSeq" id="WP_008197178.1">
    <property type="nucleotide sequence ID" value="NZ_CM011002.1"/>
</dbReference>
<comment type="caution">
    <text evidence="1">The sequence shown here is derived from an EMBL/GenBank/DDBJ whole genome shotgun (WGS) entry which is preliminary data.</text>
</comment>